<protein>
    <submittedName>
        <fullName evidence="3">Topoisomerase II</fullName>
    </submittedName>
</protein>
<dbReference type="GO" id="GO:0016853">
    <property type="term" value="F:isomerase activity"/>
    <property type="evidence" value="ECO:0007669"/>
    <property type="project" value="UniProtKB-KW"/>
</dbReference>
<name>A0A109W2C5_ACTRD</name>
<dbReference type="KEGG" id="ard:AXF14_04220"/>
<evidence type="ECO:0000256" key="1">
    <source>
        <dbReference type="SAM" id="MobiDB-lite"/>
    </source>
</evidence>
<proteinExistence type="predicted"/>
<dbReference type="EMBL" id="CP014228">
    <property type="protein sequence ID" value="AMD86946.1"/>
    <property type="molecule type" value="Genomic_DNA"/>
</dbReference>
<dbReference type="OrthoDB" id="5512013at2"/>
<dbReference type="InterPro" id="IPR045970">
    <property type="entry name" value="DUF5926"/>
</dbReference>
<keyword evidence="4" id="KW-1185">Reference proteome</keyword>
<reference evidence="4" key="1">
    <citation type="submission" date="2016-02" db="EMBL/GenBank/DDBJ databases">
        <authorList>
            <person name="Holder M.E."/>
            <person name="Ajami N.J."/>
            <person name="Petrosino J.F."/>
        </authorList>
    </citation>
    <scope>NUCLEOTIDE SEQUENCE [LARGE SCALE GENOMIC DNA]</scope>
    <source>
        <strain evidence="4">CCUG 36733</strain>
    </source>
</reference>
<gene>
    <name evidence="3" type="ORF">AXF14_04220</name>
</gene>
<dbReference type="AlphaFoldDB" id="A0A109W2C5"/>
<feature type="region of interest" description="Disordered" evidence="1">
    <location>
        <begin position="1"/>
        <end position="28"/>
    </location>
</feature>
<dbReference type="Proteomes" id="UP000065220">
    <property type="component" value="Chromosome"/>
</dbReference>
<dbReference type="Pfam" id="PF19348">
    <property type="entry name" value="DUF5926"/>
    <property type="match status" value="1"/>
</dbReference>
<organism evidence="3 4">
    <name type="scientific">Actinomyces radicidentis</name>
    <dbReference type="NCBI Taxonomy" id="111015"/>
    <lineage>
        <taxon>Bacteria</taxon>
        <taxon>Bacillati</taxon>
        <taxon>Actinomycetota</taxon>
        <taxon>Actinomycetes</taxon>
        <taxon>Actinomycetales</taxon>
        <taxon>Actinomycetaceae</taxon>
        <taxon>Actinomyces</taxon>
    </lineage>
</organism>
<evidence type="ECO:0000313" key="3">
    <source>
        <dbReference type="EMBL" id="AMD86946.1"/>
    </source>
</evidence>
<feature type="domain" description="DUF5926" evidence="2">
    <location>
        <begin position="32"/>
        <end position="294"/>
    </location>
</feature>
<dbReference type="STRING" id="111015.AXF14_04220"/>
<evidence type="ECO:0000313" key="4">
    <source>
        <dbReference type="Proteomes" id="UP000065220"/>
    </source>
</evidence>
<accession>A0A109W2C5</accession>
<sequence length="294" mass="32031">MSKKKRQQRKAASGAATSSAPEKKPIPFVPRPFAGLAAEEDLVAMAQIIPAATARVRLNEEHGGQEVQIVTLLPELAQGMKRADGEVLVALQTTMHSGDASRDVAAALLSTLELEEGKGLMMEGLPEPGERLQDVLDPDFEPQVSVRESFDFWLSEDQKDDANAVRAIEDAKDEIAPTVPVPGVEHAYWCRMNGKEFVRWVRGEDEDSFFNAFAKVHAARESALEEGADFIGAFRALGLAIPVWELNRGTEAEELTKPLQRLGERLDAALADDAPLDAAARRAKAGIISRQVNL</sequence>
<dbReference type="RefSeq" id="WP_067941102.1">
    <property type="nucleotide sequence ID" value="NZ_CP014228.1"/>
</dbReference>
<keyword evidence="3" id="KW-0413">Isomerase</keyword>
<evidence type="ECO:0000259" key="2">
    <source>
        <dbReference type="Pfam" id="PF19348"/>
    </source>
</evidence>